<dbReference type="NCBIfam" id="TIGR03127">
    <property type="entry name" value="RuMP_HxlB"/>
    <property type="match status" value="1"/>
</dbReference>
<evidence type="ECO:0000313" key="4">
    <source>
        <dbReference type="Proteomes" id="UP000608071"/>
    </source>
</evidence>
<name>A0ABR8T4S0_9BACL</name>
<dbReference type="CDD" id="cd05005">
    <property type="entry name" value="SIS_PHI"/>
    <property type="match status" value="1"/>
</dbReference>
<dbReference type="RefSeq" id="WP_191804128.1">
    <property type="nucleotide sequence ID" value="NZ_JACSQL010000015.1"/>
</dbReference>
<dbReference type="PANTHER" id="PTHR43443:SF1">
    <property type="entry name" value="3-HEXULOSE-6-PHOSPHATE ISOMERASE"/>
    <property type="match status" value="1"/>
</dbReference>
<protein>
    <submittedName>
        <fullName evidence="3">6-phospho-3-hexuloisomerase</fullName>
    </submittedName>
</protein>
<organism evidence="3 4">
    <name type="scientific">Paenibacillus gallinarum</name>
    <dbReference type="NCBI Taxonomy" id="2762232"/>
    <lineage>
        <taxon>Bacteria</taxon>
        <taxon>Bacillati</taxon>
        <taxon>Bacillota</taxon>
        <taxon>Bacilli</taxon>
        <taxon>Bacillales</taxon>
        <taxon>Paenibacillaceae</taxon>
        <taxon>Paenibacillus</taxon>
    </lineage>
</organism>
<dbReference type="PANTHER" id="PTHR43443">
    <property type="entry name" value="3-HEXULOSE-6-PHOSPHATE ISOMERASE"/>
    <property type="match status" value="1"/>
</dbReference>
<dbReference type="PROSITE" id="PS51464">
    <property type="entry name" value="SIS"/>
    <property type="match status" value="1"/>
</dbReference>
<comment type="similarity">
    <text evidence="1">Belongs to the SIS family. PHI subfamily.</text>
</comment>
<keyword evidence="4" id="KW-1185">Reference proteome</keyword>
<dbReference type="EMBL" id="JACSQL010000015">
    <property type="protein sequence ID" value="MBD7970746.1"/>
    <property type="molecule type" value="Genomic_DNA"/>
</dbReference>
<reference evidence="3 4" key="1">
    <citation type="submission" date="2020-08" db="EMBL/GenBank/DDBJ databases">
        <title>A Genomic Blueprint of the Chicken Gut Microbiome.</title>
        <authorList>
            <person name="Gilroy R."/>
            <person name="Ravi A."/>
            <person name="Getino M."/>
            <person name="Pursley I."/>
            <person name="Horton D.L."/>
            <person name="Alikhan N.-F."/>
            <person name="Baker D."/>
            <person name="Gharbi K."/>
            <person name="Hall N."/>
            <person name="Watson M."/>
            <person name="Adriaenssens E.M."/>
            <person name="Foster-Nyarko E."/>
            <person name="Jarju S."/>
            <person name="Secka A."/>
            <person name="Antonio M."/>
            <person name="Oren A."/>
            <person name="Chaudhuri R."/>
            <person name="La Ragione R.M."/>
            <person name="Hildebrand F."/>
            <person name="Pallen M.J."/>
        </authorList>
    </citation>
    <scope>NUCLEOTIDE SEQUENCE [LARGE SCALE GENOMIC DNA]</scope>
    <source>
        <strain evidence="3 4">Sa2BVA9</strain>
    </source>
</reference>
<accession>A0ABR8T4S0</accession>
<feature type="domain" description="SIS" evidence="2">
    <location>
        <begin position="28"/>
        <end position="170"/>
    </location>
</feature>
<dbReference type="Pfam" id="PF01380">
    <property type="entry name" value="SIS"/>
    <property type="match status" value="1"/>
</dbReference>
<comment type="caution">
    <text evidence="3">The sequence shown here is derived from an EMBL/GenBank/DDBJ whole genome shotgun (WGS) entry which is preliminary data.</text>
</comment>
<gene>
    <name evidence="3" type="primary">hxlB</name>
    <name evidence="3" type="ORF">H9647_22020</name>
</gene>
<dbReference type="Gene3D" id="3.40.50.10490">
    <property type="entry name" value="Glucose-6-phosphate isomerase like protein, domain 1"/>
    <property type="match status" value="1"/>
</dbReference>
<evidence type="ECO:0000256" key="1">
    <source>
        <dbReference type="ARBA" id="ARBA00009235"/>
    </source>
</evidence>
<evidence type="ECO:0000259" key="2">
    <source>
        <dbReference type="PROSITE" id="PS51464"/>
    </source>
</evidence>
<sequence length="183" mass="19535">MVKNDVVSILRELETATALLSETQLTEAMNIIAGAGQVFVAGAGRSGLMGKAFAMRLAHLGKPTFVIGETTTPPIRKGDVLILCSGSGETKSLLSMAQKAKAMDASVLVLTIHQNSSIGQLADVIIQIHAAAKEDEGKRQSIQPMGSLFEQSLIITLDGIILSLMRKMDQDTGTMFERHANLE</sequence>
<dbReference type="SUPFAM" id="SSF53697">
    <property type="entry name" value="SIS domain"/>
    <property type="match status" value="1"/>
</dbReference>
<dbReference type="Proteomes" id="UP000608071">
    <property type="component" value="Unassembled WGS sequence"/>
</dbReference>
<dbReference type="InterPro" id="IPR017552">
    <property type="entry name" value="PHI/rmpB"/>
</dbReference>
<proteinExistence type="inferred from homology"/>
<dbReference type="InterPro" id="IPR046348">
    <property type="entry name" value="SIS_dom_sf"/>
</dbReference>
<dbReference type="InterPro" id="IPR001347">
    <property type="entry name" value="SIS_dom"/>
</dbReference>
<evidence type="ECO:0000313" key="3">
    <source>
        <dbReference type="EMBL" id="MBD7970746.1"/>
    </source>
</evidence>